<proteinExistence type="predicted"/>
<dbReference type="EMBL" id="HQ317390">
    <property type="protein sequence ID" value="AFK66714.1"/>
    <property type="molecule type" value="Genomic_DNA"/>
</dbReference>
<reference evidence="1 2" key="1">
    <citation type="journal article" date="2013" name="Extremophiles">
        <title>Genomic analysis of cold-active Colwelliaphage 9A and psychrophilic phage-host interactions.</title>
        <authorList>
            <person name="Colangelo-Lillis J.R."/>
            <person name="Deming J.W."/>
        </authorList>
    </citation>
    <scope>NUCLEOTIDE SEQUENCE [LARGE SCALE GENOMIC DNA]</scope>
    <source>
        <strain evidence="1">9A</strain>
    </source>
</reference>
<dbReference type="RefSeq" id="YP_006489304.1">
    <property type="nucleotide sequence ID" value="NC_018088.1"/>
</dbReference>
<dbReference type="GeneID" id="13165535"/>
<dbReference type="Proteomes" id="UP000005266">
    <property type="component" value="Segment"/>
</dbReference>
<accession>I3UMJ9</accession>
<name>I3UMJ9_9CAUD</name>
<evidence type="ECO:0000313" key="2">
    <source>
        <dbReference type="Proteomes" id="UP000005266"/>
    </source>
</evidence>
<protein>
    <submittedName>
        <fullName evidence="1">Uncharacterized protein</fullName>
    </submittedName>
</protein>
<keyword evidence="2" id="KW-1185">Reference proteome</keyword>
<organism evidence="1 2">
    <name type="scientific">Colwellia phage 9A</name>
    <dbReference type="NCBI Taxonomy" id="765765"/>
    <lineage>
        <taxon>Viruses</taxon>
        <taxon>Duplodnaviria</taxon>
        <taxon>Heunggongvirae</taxon>
        <taxon>Uroviricota</taxon>
        <taxon>Caudoviricetes</taxon>
        <taxon>Franklinbayvirus</taxon>
        <taxon>Franklinbayvirus fv9A</taxon>
    </lineage>
</organism>
<evidence type="ECO:0000313" key="1">
    <source>
        <dbReference type="EMBL" id="AFK66714.1"/>
    </source>
</evidence>
<sequence>MVDIMPEINITVVQLRTEAFKKGNSYAVTKLLSPLKRKSNGFNILDDQIQHELPDLLLIENLNDVDDGTYEIQYSGLTTDPLSGETEYDGFILIPFCCKCDNDRFILEGCCGGGQCGCMGMPTSCTNCTYCNPKALLHPSKRMMADEYFQHAEYIGVEIPKLELLTKDIPEKFVDLKALTASIKKARIDLENT</sequence>
<dbReference type="KEGG" id="vg:13165535"/>
<gene>
    <name evidence="1" type="ORF">COPG_00118</name>
</gene>